<gene>
    <name evidence="2" type="ORF">EAH81_15775</name>
</gene>
<dbReference type="Pfam" id="PF14284">
    <property type="entry name" value="PcfJ"/>
    <property type="match status" value="1"/>
</dbReference>
<proteinExistence type="predicted"/>
<organism evidence="2 3">
    <name type="scientific">Flavobacterium pectinovorum</name>
    <dbReference type="NCBI Taxonomy" id="29533"/>
    <lineage>
        <taxon>Bacteria</taxon>
        <taxon>Pseudomonadati</taxon>
        <taxon>Bacteroidota</taxon>
        <taxon>Flavobacteriia</taxon>
        <taxon>Flavobacteriales</taxon>
        <taxon>Flavobacteriaceae</taxon>
        <taxon>Flavobacterium</taxon>
    </lineage>
</organism>
<dbReference type="InterPro" id="IPR025586">
    <property type="entry name" value="PcfJ"/>
</dbReference>
<evidence type="ECO:0000313" key="3">
    <source>
        <dbReference type="Proteomes" id="UP000319700"/>
    </source>
</evidence>
<name>A0A502EPG3_9FLAO</name>
<protein>
    <recommendedName>
        <fullName evidence="4">PcfJ-like protein</fullName>
    </recommendedName>
</protein>
<evidence type="ECO:0008006" key="4">
    <source>
        <dbReference type="Google" id="ProtNLM"/>
    </source>
</evidence>
<keyword evidence="1" id="KW-0175">Coiled coil</keyword>
<comment type="caution">
    <text evidence="2">The sequence shown here is derived from an EMBL/GenBank/DDBJ whole genome shotgun (WGS) entry which is preliminary data.</text>
</comment>
<accession>A0A502EPG3</accession>
<dbReference type="Proteomes" id="UP000319700">
    <property type="component" value="Unassembled WGS sequence"/>
</dbReference>
<sequence>MIPKTIIEKEISHLSTTLKPISDEMHTWAEKSIFLKWGVLSRGKFHCLECTHSWKPESLSKSCEKYIKCRLCQGRLKMQGCNQVHFREIEYSAVLDVCQGYQVVRMICSHKHMKKNTLPSYFHKEVMQHWINPKGEVRTMSLSTNVFSNVYDAWQYYSPLEIRPKDFQNSPKYRINPYKVYPCMKLLTVLKRNGFKTSVYNIAPQILFTSLLKDSITETLLKSSQTSLLSYYLQSHEQHIKENWYAVKVCIKNNYVIKDYKIWEDYIALLRWFKKDLNCASFVCPENLHKVHDKLVAKKRELQRKKHLLKMRAEILKAQEVYAEEKKRFFGLCFTDENLTIKVLENVQDFMEDGDNLHHCVFTNEYYKKKDSLILSAKVYDTTVETIEVSLSNMEIVQCHGMKNNNSQYHEVIISIMKKNLYQISSRIKK</sequence>
<dbReference type="EMBL" id="RCZH01000010">
    <property type="protein sequence ID" value="TPG38390.1"/>
    <property type="molecule type" value="Genomic_DNA"/>
</dbReference>
<dbReference type="AlphaFoldDB" id="A0A502EPG3"/>
<evidence type="ECO:0000256" key="1">
    <source>
        <dbReference type="SAM" id="Coils"/>
    </source>
</evidence>
<keyword evidence="3" id="KW-1185">Reference proteome</keyword>
<dbReference type="RefSeq" id="WP_140508709.1">
    <property type="nucleotide sequence ID" value="NZ_RCZH01000010.1"/>
</dbReference>
<dbReference type="OrthoDB" id="700137at2"/>
<feature type="coiled-coil region" evidence="1">
    <location>
        <begin position="292"/>
        <end position="328"/>
    </location>
</feature>
<reference evidence="2 3" key="1">
    <citation type="journal article" date="2019" name="Environ. Microbiol.">
        <title>Species interactions and distinct microbial communities in high Arctic permafrost affected cryosols are associated with the CH4 and CO2 gas fluxes.</title>
        <authorList>
            <person name="Altshuler I."/>
            <person name="Hamel J."/>
            <person name="Turney S."/>
            <person name="Magnuson E."/>
            <person name="Levesque R."/>
            <person name="Greer C."/>
            <person name="Whyte L.G."/>
        </authorList>
    </citation>
    <scope>NUCLEOTIDE SEQUENCE [LARGE SCALE GENOMIC DNA]</scope>
    <source>
        <strain evidence="2 3">42</strain>
    </source>
</reference>
<evidence type="ECO:0000313" key="2">
    <source>
        <dbReference type="EMBL" id="TPG38390.1"/>
    </source>
</evidence>